<dbReference type="Proteomes" id="UP001165135">
    <property type="component" value="Unassembled WGS sequence"/>
</dbReference>
<evidence type="ECO:0000313" key="1">
    <source>
        <dbReference type="EMBL" id="GLY78294.1"/>
    </source>
</evidence>
<organism evidence="1 2">
    <name type="scientific">Actinoallomurus iriomotensis</name>
    <dbReference type="NCBI Taxonomy" id="478107"/>
    <lineage>
        <taxon>Bacteria</taxon>
        <taxon>Bacillati</taxon>
        <taxon>Actinomycetota</taxon>
        <taxon>Actinomycetes</taxon>
        <taxon>Streptosporangiales</taxon>
        <taxon>Thermomonosporaceae</taxon>
        <taxon>Actinoallomurus</taxon>
    </lineage>
</organism>
<comment type="caution">
    <text evidence="1">The sequence shown here is derived from an EMBL/GenBank/DDBJ whole genome shotgun (WGS) entry which is preliminary data.</text>
</comment>
<dbReference type="EMBL" id="BSTJ01000009">
    <property type="protein sequence ID" value="GLY78294.1"/>
    <property type="molecule type" value="Genomic_DNA"/>
</dbReference>
<name>A0A9W6VSN8_9ACTN</name>
<proteinExistence type="predicted"/>
<protein>
    <submittedName>
        <fullName evidence="1">Uncharacterized protein</fullName>
    </submittedName>
</protein>
<evidence type="ECO:0000313" key="2">
    <source>
        <dbReference type="Proteomes" id="UP001165135"/>
    </source>
</evidence>
<accession>A0A9W6VSN8</accession>
<dbReference type="RefSeq" id="WP_285629022.1">
    <property type="nucleotide sequence ID" value="NZ_BSTJ01000009.1"/>
</dbReference>
<gene>
    <name evidence="1" type="ORF">Airi01_065610</name>
</gene>
<dbReference type="AlphaFoldDB" id="A0A9W6VSN8"/>
<reference evidence="1" key="1">
    <citation type="submission" date="2023-03" db="EMBL/GenBank/DDBJ databases">
        <title>Actinoallomurus iriomotensis NBRC 103681.</title>
        <authorList>
            <person name="Ichikawa N."/>
            <person name="Sato H."/>
            <person name="Tonouchi N."/>
        </authorList>
    </citation>
    <scope>NUCLEOTIDE SEQUENCE</scope>
    <source>
        <strain evidence="1">NBRC 103681</strain>
    </source>
</reference>
<sequence>MADEITLPGDLAGLVKRWTSDGTMKFRWPTDDERNYKVSGDHWGGEEVANELNGLNPEPAIKAALQNNEGPAIDAFADYWRDVPVRNVQDLTMSFKRVSAALLAMNAALIAYKNAAIESLSDLKKELDDNEKWAWLPWSDDGAIHKRAVALIENFDLYDQLNVDQFHGTMANSVAIMKQEAKLYDDIAKRFTSDTEKTGDKLNDG</sequence>